<dbReference type="PROSITE" id="PS50850">
    <property type="entry name" value="MFS"/>
    <property type="match status" value="1"/>
</dbReference>
<feature type="transmembrane region" description="Helical" evidence="6">
    <location>
        <begin position="58"/>
        <end position="83"/>
    </location>
</feature>
<accession>A0A850DUB2</accession>
<evidence type="ECO:0000259" key="7">
    <source>
        <dbReference type="PROSITE" id="PS50850"/>
    </source>
</evidence>
<feature type="transmembrane region" description="Helical" evidence="6">
    <location>
        <begin position="365"/>
        <end position="391"/>
    </location>
</feature>
<evidence type="ECO:0000256" key="5">
    <source>
        <dbReference type="SAM" id="MobiDB-lite"/>
    </source>
</evidence>
<feature type="transmembrane region" description="Helical" evidence="6">
    <location>
        <begin position="403"/>
        <end position="425"/>
    </location>
</feature>
<comment type="caution">
    <text evidence="8">The sequence shown here is derived from an EMBL/GenBank/DDBJ whole genome shotgun (WGS) entry which is preliminary data.</text>
</comment>
<evidence type="ECO:0000256" key="1">
    <source>
        <dbReference type="ARBA" id="ARBA00004651"/>
    </source>
</evidence>
<dbReference type="InterPro" id="IPR011701">
    <property type="entry name" value="MFS"/>
</dbReference>
<keyword evidence="4 6" id="KW-0472">Membrane</keyword>
<evidence type="ECO:0000256" key="3">
    <source>
        <dbReference type="ARBA" id="ARBA00022989"/>
    </source>
</evidence>
<evidence type="ECO:0000256" key="6">
    <source>
        <dbReference type="SAM" id="Phobius"/>
    </source>
</evidence>
<evidence type="ECO:0000313" key="9">
    <source>
        <dbReference type="Proteomes" id="UP000539146"/>
    </source>
</evidence>
<keyword evidence="2 6" id="KW-0812">Transmembrane</keyword>
<organism evidence="8 9">
    <name type="scientific">Curtobacterium citreum</name>
    <dbReference type="NCBI Taxonomy" id="2036"/>
    <lineage>
        <taxon>Bacteria</taxon>
        <taxon>Bacillati</taxon>
        <taxon>Actinomycetota</taxon>
        <taxon>Actinomycetes</taxon>
        <taxon>Micrococcales</taxon>
        <taxon>Microbacteriaceae</taxon>
        <taxon>Curtobacterium</taxon>
    </lineage>
</organism>
<dbReference type="InterPro" id="IPR020846">
    <property type="entry name" value="MFS_dom"/>
</dbReference>
<evidence type="ECO:0000256" key="2">
    <source>
        <dbReference type="ARBA" id="ARBA00022692"/>
    </source>
</evidence>
<feature type="transmembrane region" description="Helical" evidence="6">
    <location>
        <begin position="155"/>
        <end position="178"/>
    </location>
</feature>
<feature type="transmembrane region" description="Helical" evidence="6">
    <location>
        <begin position="431"/>
        <end position="452"/>
    </location>
</feature>
<protein>
    <submittedName>
        <fullName evidence="8">MFS transporter</fullName>
    </submittedName>
</protein>
<dbReference type="EMBL" id="JABMCG010000093">
    <property type="protein sequence ID" value="NUU27740.1"/>
    <property type="molecule type" value="Genomic_DNA"/>
</dbReference>
<dbReference type="Gene3D" id="1.20.1250.20">
    <property type="entry name" value="MFS general substrate transporter like domains"/>
    <property type="match status" value="2"/>
</dbReference>
<comment type="subcellular location">
    <subcellularLocation>
        <location evidence="1">Cell membrane</location>
        <topology evidence="1">Multi-pass membrane protein</topology>
    </subcellularLocation>
</comment>
<dbReference type="AlphaFoldDB" id="A0A850DUB2"/>
<gene>
    <name evidence="8" type="ORF">HP467_06385</name>
</gene>
<dbReference type="RefSeq" id="WP_174777560.1">
    <property type="nucleotide sequence ID" value="NZ_BAAAWP010000001.1"/>
</dbReference>
<dbReference type="GO" id="GO:0005886">
    <property type="term" value="C:plasma membrane"/>
    <property type="evidence" value="ECO:0007669"/>
    <property type="project" value="UniProtKB-SubCell"/>
</dbReference>
<feature type="transmembrane region" description="Helical" evidence="6">
    <location>
        <begin position="131"/>
        <end position="149"/>
    </location>
</feature>
<feature type="transmembrane region" description="Helical" evidence="6">
    <location>
        <begin position="190"/>
        <end position="212"/>
    </location>
</feature>
<feature type="domain" description="Major facilitator superfamily (MFS) profile" evidence="7">
    <location>
        <begin position="61"/>
        <end position="456"/>
    </location>
</feature>
<proteinExistence type="predicted"/>
<feature type="transmembrane region" description="Helical" evidence="6">
    <location>
        <begin position="218"/>
        <end position="238"/>
    </location>
</feature>
<dbReference type="Proteomes" id="UP000539146">
    <property type="component" value="Unassembled WGS sequence"/>
</dbReference>
<dbReference type="Pfam" id="PF07690">
    <property type="entry name" value="MFS_1"/>
    <property type="match status" value="1"/>
</dbReference>
<feature type="transmembrane region" description="Helical" evidence="6">
    <location>
        <begin position="340"/>
        <end position="359"/>
    </location>
</feature>
<evidence type="ECO:0000313" key="8">
    <source>
        <dbReference type="EMBL" id="NUU27740.1"/>
    </source>
</evidence>
<dbReference type="PANTHER" id="PTHR23528:SF1">
    <property type="entry name" value="MAJOR FACILITATOR SUPERFAMILY (MFS) PROFILE DOMAIN-CONTAINING PROTEIN"/>
    <property type="match status" value="1"/>
</dbReference>
<evidence type="ECO:0000256" key="4">
    <source>
        <dbReference type="ARBA" id="ARBA00023136"/>
    </source>
</evidence>
<dbReference type="GO" id="GO:0022857">
    <property type="term" value="F:transmembrane transporter activity"/>
    <property type="evidence" value="ECO:0007669"/>
    <property type="project" value="InterPro"/>
</dbReference>
<dbReference type="InterPro" id="IPR036259">
    <property type="entry name" value="MFS_trans_sf"/>
</dbReference>
<keyword evidence="3 6" id="KW-1133">Transmembrane helix</keyword>
<feature type="compositionally biased region" description="Basic and acidic residues" evidence="5">
    <location>
        <begin position="1"/>
        <end position="10"/>
    </location>
</feature>
<feature type="transmembrane region" description="Helical" evidence="6">
    <location>
        <begin position="95"/>
        <end position="119"/>
    </location>
</feature>
<reference evidence="8 9" key="1">
    <citation type="submission" date="2020-05" db="EMBL/GenBank/DDBJ databases">
        <title>Genome Sequencing of Type Strains.</title>
        <authorList>
            <person name="Lemaire J.F."/>
            <person name="Inderbitzin P."/>
            <person name="Gregorio O.A."/>
            <person name="Collins S.B."/>
            <person name="Wespe N."/>
            <person name="Knight-Connoni V."/>
        </authorList>
    </citation>
    <scope>NUCLEOTIDE SEQUENCE [LARGE SCALE GENOMIC DNA]</scope>
    <source>
        <strain evidence="8 9">DSM 20512</strain>
    </source>
</reference>
<dbReference type="SUPFAM" id="SSF103473">
    <property type="entry name" value="MFS general substrate transporter"/>
    <property type="match status" value="1"/>
</dbReference>
<name>A0A850DUB2_9MICO</name>
<feature type="transmembrane region" description="Helical" evidence="6">
    <location>
        <begin position="273"/>
        <end position="294"/>
    </location>
</feature>
<dbReference type="PANTHER" id="PTHR23528">
    <property type="match status" value="1"/>
</dbReference>
<sequence>MSTPTSKEEPQTGLAGTANPPVTAAAGATSTDPAAASRAFSVEGITQSVSTMRVGAGYMWALSLAQFGLFAALLTPVFVSMAIKATVLNPTSPETIVGSVLPFGALGALLANPLAGALSDRTRTRWGRRRPWMVIGVVVFVVALAWLAFSPNVLQLTFAWVLAQVAANAVLATLTASFADNVPEFQRGKASSVIALAQNIAILAGLYLAVYLTGNLPVLFIAPGVLAIVVILVYAFVARDELPTRAIKPFSWVNLISSFWTNPIKHPDFGLAWWGRFLITFGTFMFTTYRVLYMQEHLGIKSLAEATATVAFGVLLYTIALLVSAAVSGWVSDRVRRRKVFVWGSTALTAVGLVILAHVDSVGGFYFAEIVLGFAFGIYAAIDTALVVDVLPDPERPGKDLGVINIANALPQSLAPAVGLFLLGIGGGQNYTLMLWGAGVAVLLGALVILPIKKVR</sequence>
<feature type="region of interest" description="Disordered" evidence="5">
    <location>
        <begin position="1"/>
        <end position="29"/>
    </location>
</feature>
<feature type="transmembrane region" description="Helical" evidence="6">
    <location>
        <begin position="306"/>
        <end position="328"/>
    </location>
</feature>